<name>A0ABQ3XND3_9ACTN</name>
<evidence type="ECO:0000313" key="2">
    <source>
        <dbReference type="EMBL" id="GID60025.1"/>
    </source>
</evidence>
<dbReference type="Gene3D" id="1.10.10.10">
    <property type="entry name" value="Winged helix-like DNA-binding domain superfamily/Winged helix DNA-binding domain"/>
    <property type="match status" value="1"/>
</dbReference>
<dbReference type="InterPro" id="IPR036388">
    <property type="entry name" value="WH-like_DNA-bd_sf"/>
</dbReference>
<dbReference type="InterPro" id="IPR049874">
    <property type="entry name" value="ROK_cs"/>
</dbReference>
<dbReference type="InterPro" id="IPR000600">
    <property type="entry name" value="ROK"/>
</dbReference>
<keyword evidence="2" id="KW-0808">Transferase</keyword>
<protein>
    <submittedName>
        <fullName evidence="2">Sugar kinase</fullName>
    </submittedName>
</protein>
<evidence type="ECO:0000313" key="3">
    <source>
        <dbReference type="Proteomes" id="UP000612282"/>
    </source>
</evidence>
<accession>A0ABQ3XND3</accession>
<keyword evidence="3" id="KW-1185">Reference proteome</keyword>
<comment type="similarity">
    <text evidence="1">Belongs to the ROK (NagC/XylR) family.</text>
</comment>
<organism evidence="2 3">
    <name type="scientific">Actinoplanes couchii</name>
    <dbReference type="NCBI Taxonomy" id="403638"/>
    <lineage>
        <taxon>Bacteria</taxon>
        <taxon>Bacillati</taxon>
        <taxon>Actinomycetota</taxon>
        <taxon>Actinomycetes</taxon>
        <taxon>Micromonosporales</taxon>
        <taxon>Micromonosporaceae</taxon>
        <taxon>Actinoplanes</taxon>
    </lineage>
</organism>
<sequence length="413" mass="43499">MPSDLPDVSALLDLRVTALSVVLDLVRSGRAATRPEIERHTGLGRKLIAQRVDELLAAGLLSEGSFGPSTGGRAPRQLQFVADAGHLLVAHYGATRMGVGLADLTGRVLDLVDREHPVADGPEPALEAAFDIWDKLLRRRTGERPLWAAGIGVPGPVEFSTARLVSPPIMPGWHGFGIREKIQQRYGVPVWVDNDVNAMALGELRAGEAQGAGDFLYVKIGSGIGAGLVSRGALHRGAQGVAGDVGHTATREPWGVTCRCGKTDCLEAVAGGAALVTEAAAAAARGDSAVLAERGKLTVEDLRYAAERGDRITIELLSRSGRLVGEMLASVVNLFNPSLIIIGGHVAEAGDSVLAAVRQAIYEQSLPLATRDLRIVRSMRSDMVGVTGSAFTAIDELFRPSYLGGWIDHGSPA</sequence>
<dbReference type="EMBL" id="BOMG01000103">
    <property type="protein sequence ID" value="GID60025.1"/>
    <property type="molecule type" value="Genomic_DNA"/>
</dbReference>
<gene>
    <name evidence="2" type="ORF">Aco03nite_084290</name>
</gene>
<reference evidence="2 3" key="1">
    <citation type="submission" date="2021-01" db="EMBL/GenBank/DDBJ databases">
        <title>Whole genome shotgun sequence of Actinoplanes couchii NBRC 106145.</title>
        <authorList>
            <person name="Komaki H."/>
            <person name="Tamura T."/>
        </authorList>
    </citation>
    <scope>NUCLEOTIDE SEQUENCE [LARGE SCALE GENOMIC DNA]</scope>
    <source>
        <strain evidence="2 3">NBRC 106145</strain>
    </source>
</reference>
<evidence type="ECO:0000256" key="1">
    <source>
        <dbReference type="ARBA" id="ARBA00006479"/>
    </source>
</evidence>
<dbReference type="InterPro" id="IPR043129">
    <property type="entry name" value="ATPase_NBD"/>
</dbReference>
<dbReference type="RefSeq" id="WP_203806638.1">
    <property type="nucleotide sequence ID" value="NZ_BAAAQE010000046.1"/>
</dbReference>
<dbReference type="SUPFAM" id="SSF46785">
    <property type="entry name" value="Winged helix' DNA-binding domain"/>
    <property type="match status" value="1"/>
</dbReference>
<dbReference type="Pfam" id="PF00480">
    <property type="entry name" value="ROK"/>
    <property type="match status" value="1"/>
</dbReference>
<proteinExistence type="inferred from homology"/>
<dbReference type="SUPFAM" id="SSF53067">
    <property type="entry name" value="Actin-like ATPase domain"/>
    <property type="match status" value="1"/>
</dbReference>
<keyword evidence="2" id="KW-0418">Kinase</keyword>
<comment type="caution">
    <text evidence="2">The sequence shown here is derived from an EMBL/GenBank/DDBJ whole genome shotgun (WGS) entry which is preliminary data.</text>
</comment>
<dbReference type="GO" id="GO:0016301">
    <property type="term" value="F:kinase activity"/>
    <property type="evidence" value="ECO:0007669"/>
    <property type="project" value="UniProtKB-KW"/>
</dbReference>
<dbReference type="PANTHER" id="PTHR18964:SF173">
    <property type="entry name" value="GLUCOKINASE"/>
    <property type="match status" value="1"/>
</dbReference>
<dbReference type="Gene3D" id="3.30.420.40">
    <property type="match status" value="2"/>
</dbReference>
<dbReference type="PROSITE" id="PS01125">
    <property type="entry name" value="ROK"/>
    <property type="match status" value="1"/>
</dbReference>
<dbReference type="Proteomes" id="UP000612282">
    <property type="component" value="Unassembled WGS sequence"/>
</dbReference>
<dbReference type="InterPro" id="IPR036390">
    <property type="entry name" value="WH_DNA-bd_sf"/>
</dbReference>
<dbReference type="PANTHER" id="PTHR18964">
    <property type="entry name" value="ROK (REPRESSOR, ORF, KINASE) FAMILY"/>
    <property type="match status" value="1"/>
</dbReference>